<dbReference type="GO" id="GO:0032259">
    <property type="term" value="P:methylation"/>
    <property type="evidence" value="ECO:0007669"/>
    <property type="project" value="UniProtKB-KW"/>
</dbReference>
<dbReference type="EMBL" id="MLHV01000017">
    <property type="protein sequence ID" value="OHT96395.1"/>
    <property type="molecule type" value="Genomic_DNA"/>
</dbReference>
<dbReference type="PIRSF" id="PIRSF028177">
    <property type="entry name" value="Polyketide_synth_Omtfrase_TcmP"/>
    <property type="match status" value="1"/>
</dbReference>
<keyword evidence="1" id="KW-0489">Methyltransferase</keyword>
<protein>
    <recommendedName>
        <fullName evidence="5">Methyltransferase</fullName>
    </recommendedName>
</protein>
<name>A0A1S1JW20_9MYCO</name>
<evidence type="ECO:0008006" key="5">
    <source>
        <dbReference type="Google" id="ProtNLM"/>
    </source>
</evidence>
<keyword evidence="2" id="KW-0808">Transferase</keyword>
<dbReference type="STRING" id="1908205.BKG60_20285"/>
<dbReference type="InterPro" id="IPR007213">
    <property type="entry name" value="Ppm1/Ppm2/Tcmp"/>
</dbReference>
<accession>A0A1S1JW20</accession>
<dbReference type="Proteomes" id="UP000179636">
    <property type="component" value="Unassembled WGS sequence"/>
</dbReference>
<dbReference type="PANTHER" id="PTHR43619:SF2">
    <property type="entry name" value="S-ADENOSYL-L-METHIONINE-DEPENDENT METHYLTRANSFERASES SUPERFAMILY PROTEIN"/>
    <property type="match status" value="1"/>
</dbReference>
<dbReference type="Gene3D" id="3.40.50.150">
    <property type="entry name" value="Vaccinia Virus protein VP39"/>
    <property type="match status" value="1"/>
</dbReference>
<sequence length="289" mass="31993">MTVTIDDLTPVEKTLLITLTPRALDARAPHPLLADDLAAKVLDRIGPAGAIKISSTVQIAAPVRSKMLDQLVVQFIAAHPNAVVVELGCGLETRMHRIAPPPTVDWYDVDLPDVIALRRRLIPELDRAHLVAASLTEPHWAEGIPRERPVIAVADGVLGFLTKADNTQILATLTNHFTGGGELVFVAYSRIAAKMMGGLPVQIGELREVGIPKGYQGFGFDDPRELEQLNPCVTFVEEQLGAQAMESFNDPRARAWLNDISRTTRMIGKWFARWRAQARRGVWVLRYRF</sequence>
<comment type="caution">
    <text evidence="3">The sequence shown here is derived from an EMBL/GenBank/DDBJ whole genome shotgun (WGS) entry which is preliminary data.</text>
</comment>
<proteinExistence type="predicted"/>
<gene>
    <name evidence="3" type="ORF">BKG61_18220</name>
</gene>
<evidence type="ECO:0000313" key="4">
    <source>
        <dbReference type="Proteomes" id="UP000179636"/>
    </source>
</evidence>
<dbReference type="SUPFAM" id="SSF53335">
    <property type="entry name" value="S-adenosyl-L-methionine-dependent methyltransferases"/>
    <property type="match status" value="1"/>
</dbReference>
<reference evidence="3 4" key="1">
    <citation type="submission" date="2016-10" db="EMBL/GenBank/DDBJ databases">
        <title>Evaluation of Human, Animal and Environmental Mycobacterium chelonae Isolates by Core Genome Phylogenomic Analysis, Targeted Gene Comparison, and Anti-microbial Susceptibility Patterns: A Tale of Mistaken Identities.</title>
        <authorList>
            <person name="Fogelson S.B."/>
            <person name="Camus A.C."/>
            <person name="Lorenz W."/>
            <person name="Vasireddy R."/>
            <person name="Vasireddy S."/>
            <person name="Smith T."/>
            <person name="Brown-Elliott B.A."/>
            <person name="Wallace R.J.Jr."/>
            <person name="Hasan N.A."/>
            <person name="Reischl U."/>
            <person name="Sanchez S."/>
        </authorList>
    </citation>
    <scope>NUCLEOTIDE SEQUENCE [LARGE SCALE GENOMIC DNA]</scope>
    <source>
        <strain evidence="3 4">24999</strain>
    </source>
</reference>
<evidence type="ECO:0000256" key="1">
    <source>
        <dbReference type="ARBA" id="ARBA00022603"/>
    </source>
</evidence>
<keyword evidence="4" id="KW-1185">Reference proteome</keyword>
<dbReference type="InterPro" id="IPR016874">
    <property type="entry name" value="TcmP-like"/>
</dbReference>
<dbReference type="Pfam" id="PF04072">
    <property type="entry name" value="LCM"/>
    <property type="match status" value="1"/>
</dbReference>
<dbReference type="AlphaFoldDB" id="A0A1S1JW20"/>
<dbReference type="GO" id="GO:0008168">
    <property type="term" value="F:methyltransferase activity"/>
    <property type="evidence" value="ECO:0007669"/>
    <property type="project" value="UniProtKB-KW"/>
</dbReference>
<dbReference type="InterPro" id="IPR029063">
    <property type="entry name" value="SAM-dependent_MTases_sf"/>
</dbReference>
<dbReference type="RefSeq" id="WP_070945724.1">
    <property type="nucleotide sequence ID" value="NZ_MLCL01000076.1"/>
</dbReference>
<dbReference type="OrthoDB" id="9800233at2"/>
<evidence type="ECO:0000313" key="3">
    <source>
        <dbReference type="EMBL" id="OHT96395.1"/>
    </source>
</evidence>
<evidence type="ECO:0000256" key="2">
    <source>
        <dbReference type="ARBA" id="ARBA00022679"/>
    </source>
</evidence>
<dbReference type="PANTHER" id="PTHR43619">
    <property type="entry name" value="S-ADENOSYL-L-METHIONINE-DEPENDENT METHYLTRANSFERASE YKTD-RELATED"/>
    <property type="match status" value="1"/>
</dbReference>
<accession>A0A1Q9W7A4</accession>
<organism evidence="3 4">
    <name type="scientific">Mycobacterium syngnathidarum</name>
    <dbReference type="NCBI Taxonomy" id="1908205"/>
    <lineage>
        <taxon>Bacteria</taxon>
        <taxon>Bacillati</taxon>
        <taxon>Actinomycetota</taxon>
        <taxon>Actinomycetes</taxon>
        <taxon>Mycobacteriales</taxon>
        <taxon>Mycobacteriaceae</taxon>
        <taxon>Mycobacterium</taxon>
    </lineage>
</organism>